<evidence type="ECO:0000313" key="2">
    <source>
        <dbReference type="EMBL" id="MBA4614742.1"/>
    </source>
</evidence>
<name>A0A7C9CBG0_OPUST</name>
<evidence type="ECO:0000256" key="1">
    <source>
        <dbReference type="SAM" id="Phobius"/>
    </source>
</evidence>
<feature type="transmembrane region" description="Helical" evidence="1">
    <location>
        <begin position="92"/>
        <end position="118"/>
    </location>
</feature>
<keyword evidence="1" id="KW-1133">Transmembrane helix</keyword>
<accession>A0A7C9CBG0</accession>
<keyword evidence="1" id="KW-0472">Membrane</keyword>
<proteinExistence type="predicted"/>
<protein>
    <submittedName>
        <fullName evidence="2">Uncharacterized protein</fullName>
    </submittedName>
</protein>
<keyword evidence="1" id="KW-0812">Transmembrane</keyword>
<reference evidence="2" key="2">
    <citation type="submission" date="2020-07" db="EMBL/GenBank/DDBJ databases">
        <authorList>
            <person name="Vera ALvarez R."/>
            <person name="Arias-Moreno D.M."/>
            <person name="Jimenez-Jacinto V."/>
            <person name="Jimenez-Bremont J.F."/>
            <person name="Swaminathan K."/>
            <person name="Moose S.P."/>
            <person name="Guerrero-Gonzalez M.L."/>
            <person name="Marino-Ramirez L."/>
            <person name="Landsman D."/>
            <person name="Rodriguez-Kessler M."/>
            <person name="Delgado-Sanchez P."/>
        </authorList>
    </citation>
    <scope>NUCLEOTIDE SEQUENCE</scope>
    <source>
        <tissue evidence="2">Cladode</tissue>
    </source>
</reference>
<dbReference type="EMBL" id="GISG01003889">
    <property type="protein sequence ID" value="MBA4614742.1"/>
    <property type="molecule type" value="Transcribed_RNA"/>
</dbReference>
<dbReference type="AlphaFoldDB" id="A0A7C9CBG0"/>
<organism evidence="2">
    <name type="scientific">Opuntia streptacantha</name>
    <name type="common">Prickly pear cactus</name>
    <name type="synonym">Opuntia cardona</name>
    <dbReference type="NCBI Taxonomy" id="393608"/>
    <lineage>
        <taxon>Eukaryota</taxon>
        <taxon>Viridiplantae</taxon>
        <taxon>Streptophyta</taxon>
        <taxon>Embryophyta</taxon>
        <taxon>Tracheophyta</taxon>
        <taxon>Spermatophyta</taxon>
        <taxon>Magnoliopsida</taxon>
        <taxon>eudicotyledons</taxon>
        <taxon>Gunneridae</taxon>
        <taxon>Pentapetalae</taxon>
        <taxon>Caryophyllales</taxon>
        <taxon>Cactineae</taxon>
        <taxon>Cactaceae</taxon>
        <taxon>Opuntioideae</taxon>
        <taxon>Opuntia</taxon>
    </lineage>
</organism>
<reference evidence="2" key="1">
    <citation type="journal article" date="2013" name="J. Plant Res.">
        <title>Effect of fungi and light on seed germination of three Opuntia species from semiarid lands of central Mexico.</title>
        <authorList>
            <person name="Delgado-Sanchez P."/>
            <person name="Jimenez-Bremont J.F."/>
            <person name="Guerrero-Gonzalez Mde L."/>
            <person name="Flores J."/>
        </authorList>
    </citation>
    <scope>NUCLEOTIDE SEQUENCE</scope>
    <source>
        <tissue evidence="2">Cladode</tissue>
    </source>
</reference>
<sequence length="125" mass="14310">MSKIRVPFSLGSYCFSQSGNIKTTSISFLLLICVFSYDKSVVPFVTLRSCNWVFELDSDCFGLNLEFNYLFRSASWDLGIIGSRIEARVNEFLYSIYCYITVVLAFALVGFFFPIFFFSTSSYVC</sequence>